<dbReference type="InterPro" id="IPR003877">
    <property type="entry name" value="SPRY_dom"/>
</dbReference>
<evidence type="ECO:0000256" key="2">
    <source>
        <dbReference type="ARBA" id="ARBA00012483"/>
    </source>
</evidence>
<dbReference type="InterPro" id="IPR043136">
    <property type="entry name" value="B30.2/SPRY_sf"/>
</dbReference>
<dbReference type="SMART" id="SM00449">
    <property type="entry name" value="SPRY"/>
    <property type="match status" value="1"/>
</dbReference>
<reference evidence="12" key="1">
    <citation type="submission" date="2023-11" db="EMBL/GenBank/DDBJ databases">
        <title>Genome assemblies of two species of porcelain crab, Petrolisthes cinctipes and Petrolisthes manimaculis (Anomura: Porcellanidae).</title>
        <authorList>
            <person name="Angst P."/>
        </authorList>
    </citation>
    <scope>NUCLEOTIDE SEQUENCE</scope>
    <source>
        <strain evidence="12">PB745_02</strain>
        <tissue evidence="12">Gill</tissue>
    </source>
</reference>
<evidence type="ECO:0000259" key="11">
    <source>
        <dbReference type="PROSITE" id="PS50188"/>
    </source>
</evidence>
<dbReference type="GO" id="GO:0051603">
    <property type="term" value="P:proteolysis involved in protein catabolic process"/>
    <property type="evidence" value="ECO:0007669"/>
    <property type="project" value="TreeGrafter"/>
</dbReference>
<feature type="region of interest" description="Disordered" evidence="9">
    <location>
        <begin position="444"/>
        <end position="469"/>
    </location>
</feature>
<proteinExistence type="predicted"/>
<comment type="caution">
    <text evidence="12">The sequence shown here is derived from an EMBL/GenBank/DDBJ whole genome shotgun (WGS) entry which is preliminary data.</text>
</comment>
<keyword evidence="7" id="KW-0862">Zinc</keyword>
<dbReference type="Pfam" id="PF00622">
    <property type="entry name" value="SPRY"/>
    <property type="match status" value="1"/>
</dbReference>
<dbReference type="InterPro" id="IPR001870">
    <property type="entry name" value="B30.2/SPRY"/>
</dbReference>
<evidence type="ECO:0000256" key="1">
    <source>
        <dbReference type="ARBA" id="ARBA00000900"/>
    </source>
</evidence>
<feature type="compositionally biased region" description="Gly residues" evidence="9">
    <location>
        <begin position="57"/>
        <end position="67"/>
    </location>
</feature>
<dbReference type="SMART" id="SM00184">
    <property type="entry name" value="RING"/>
    <property type="match status" value="1"/>
</dbReference>
<dbReference type="PANTHER" id="PTHR13363">
    <property type="entry name" value="RING FINGER AND SRY DOMAIN-CONTAINING"/>
    <property type="match status" value="1"/>
</dbReference>
<dbReference type="Gene3D" id="2.60.120.920">
    <property type="match status" value="1"/>
</dbReference>
<evidence type="ECO:0000256" key="3">
    <source>
        <dbReference type="ARBA" id="ARBA00022679"/>
    </source>
</evidence>
<sequence>MGARNRRHISRQMPGYMYTSVKTARSSTISRNTYQVEDIRCGEGVKDTMSDLMGNNNAGGGFRGGGNSNSSSSSNGGSGGGGHRGAKKDFPVPAAAMSYQPAPTDRLLDTIVKHVFEKELSSHQSTSRRGQCLDGLNSELPEYISIQALLRLILQDHKPSLSHSLIGIWNEEGRMGPPVVQLNTKGEVGNFLFSNDRLGINSQDNFSTIRANVCVFKGKWQYEIMLGTKGVMQVGWATMNCKFSEEKGVGDTPDSFAYDGNRQRKWNVATYRYGAVWQSGDIISCTIDLDAAVVEFYRNGKSLGPAFTDIKTGPGVAYFPALSLALGESLIINFGATPFRYPQAGFLPLQAPPAVEITSANLCVNWLSSLVNLAHNWDKYPELVRVQGESDLGSRDRHKTCLMLVAQHIATYLGPLLSKPYVVEACLLPAIANTAGIRLEVTHSQGEASHSQAPTSSQSSTTPQPSHGPSLDHVHSFFDLLMGSLEEHELQQCVENVILCLLTGHKQAAEDISFKGQKHSLRLLHALLSHARLRKFCLDQVLFDKVRFPSFVNIKAVDEEGLANVVPEVWWAAKEGSYFFGNKEAYDRACQNILVAVQEVEELQVSILRLLLTVTDAPRYQDTSRALFLAKFRIFLKDHAPGFRPHNAGYTPLPVILCLFHRLLTVFQQLWGEEQGGAEVEWAMQQAIKGEWMGQQGPSEGDMMWTEEQSHHHHNFWPGNEGREGVWTGQGGSAVWAGKGDGVWTSQQQGGGAGAGEVMVPPRLFYDGTLNYFDTHRLGGLESHLQKTFRKELIQNNHAKMILDIDKATAGSSSVTEMEMGQPSTSGALLGNSMAPRESCEGKNARYVNLTSETSGAKAGQRVEQCKLTQDSLLHLLDGIVLLYHIGAHKQLGKVAAQRDAMNENIAHVQEIDKKMAYCQDKDLSPALLEELKGSRQVFVGRLEEQAQQQAWVMAALHSPHKYSHLATLTSIILASLKAASAEGELFRFVPDFYVDSLTELCTALRLYFTVPPNALQSYQTLLTNVGEFLALHFCDARIVYADSKDSLIQALAGFVCHKATLTALENMPLQSRQLMVKNLLQPYENRAWAQNNWVLVRFWKGCGFGFRYTKSPHMTNKFGPKPPNSDNTNFTQSTAPCPSSVFQRHVQEVLEGSQDISTPFLNSLLNQLNWAFSEFIGMLQEIQNASNRPERVFIDSRQLRICATCFDLALALLRVLEMVVSIAPRLFTDFSRSNAEFLLSRLCQLLCQVLNRVSGWCGCFGHVVGLEIPGLETIHHYPILTAATGILVTLLSHDLAQANPKMQAATQTLLSEPSFQISSIHRLLEDPDAAQPSPPPTHNFSAARPASSPPNNAPKFSLRNYPEDITAAEVSQVERILQHLESCTLSGQDGEGQARAGTASVDDDDDSLCTICYAYPASVIFTPCSHSSCRACVTQHLMNRTECFFCKAKIQVVKEQATGTIVYQAPDTADQKSS</sequence>
<evidence type="ECO:0000256" key="7">
    <source>
        <dbReference type="ARBA" id="ARBA00022833"/>
    </source>
</evidence>
<dbReference type="FunFam" id="3.30.40.10:FF:000133">
    <property type="entry name" value="E3 ubiquitin-protein ligase RNF123"/>
    <property type="match status" value="1"/>
</dbReference>
<keyword evidence="5 8" id="KW-0863">Zinc-finger</keyword>
<dbReference type="EMBL" id="JAWZYT010000285">
    <property type="protein sequence ID" value="KAK4325352.1"/>
    <property type="molecule type" value="Genomic_DNA"/>
</dbReference>
<keyword evidence="6" id="KW-0833">Ubl conjugation pathway</keyword>
<dbReference type="SUPFAM" id="SSF49899">
    <property type="entry name" value="Concanavalin A-like lectins/glucanases"/>
    <property type="match status" value="1"/>
</dbReference>
<dbReference type="CDD" id="cd16541">
    <property type="entry name" value="RING-HC_RNF123"/>
    <property type="match status" value="1"/>
</dbReference>
<feature type="domain" description="RING-type" evidence="10">
    <location>
        <begin position="1410"/>
        <end position="1448"/>
    </location>
</feature>
<organism evidence="12 13">
    <name type="scientific">Petrolisthes manimaculis</name>
    <dbReference type="NCBI Taxonomy" id="1843537"/>
    <lineage>
        <taxon>Eukaryota</taxon>
        <taxon>Metazoa</taxon>
        <taxon>Ecdysozoa</taxon>
        <taxon>Arthropoda</taxon>
        <taxon>Crustacea</taxon>
        <taxon>Multicrustacea</taxon>
        <taxon>Malacostraca</taxon>
        <taxon>Eumalacostraca</taxon>
        <taxon>Eucarida</taxon>
        <taxon>Decapoda</taxon>
        <taxon>Pleocyemata</taxon>
        <taxon>Anomura</taxon>
        <taxon>Galatheoidea</taxon>
        <taxon>Porcellanidae</taxon>
        <taxon>Petrolisthes</taxon>
    </lineage>
</organism>
<name>A0AAE1UIV6_9EUCA</name>
<dbReference type="InterPro" id="IPR001841">
    <property type="entry name" value="Znf_RING"/>
</dbReference>
<dbReference type="Pfam" id="PF13920">
    <property type="entry name" value="zf-C3HC4_3"/>
    <property type="match status" value="1"/>
</dbReference>
<dbReference type="InterPro" id="IPR057987">
    <property type="entry name" value="TPR_RNF123/RKP"/>
</dbReference>
<keyword evidence="13" id="KW-1185">Reference proteome</keyword>
<evidence type="ECO:0000256" key="4">
    <source>
        <dbReference type="ARBA" id="ARBA00022723"/>
    </source>
</evidence>
<dbReference type="PANTHER" id="PTHR13363:SF5">
    <property type="entry name" value="E3 UBIQUITIN-PROTEIN LIGASE RNF123"/>
    <property type="match status" value="1"/>
</dbReference>
<evidence type="ECO:0000313" key="12">
    <source>
        <dbReference type="EMBL" id="KAK4325352.1"/>
    </source>
</evidence>
<dbReference type="GO" id="GO:0005737">
    <property type="term" value="C:cytoplasm"/>
    <property type="evidence" value="ECO:0007669"/>
    <property type="project" value="TreeGrafter"/>
</dbReference>
<dbReference type="InterPro" id="IPR045129">
    <property type="entry name" value="RNF123/RKP/RSPRY1"/>
</dbReference>
<feature type="domain" description="B30.2/SPRY" evidence="11">
    <location>
        <begin position="159"/>
        <end position="339"/>
    </location>
</feature>
<keyword evidence="3" id="KW-0808">Transferase</keyword>
<protein>
    <recommendedName>
        <fullName evidence="2">RING-type E3 ubiquitin transferase</fullName>
        <ecNumber evidence="2">2.3.2.27</ecNumber>
    </recommendedName>
</protein>
<evidence type="ECO:0000259" key="10">
    <source>
        <dbReference type="PROSITE" id="PS50089"/>
    </source>
</evidence>
<evidence type="ECO:0000256" key="6">
    <source>
        <dbReference type="ARBA" id="ARBA00022786"/>
    </source>
</evidence>
<feature type="region of interest" description="Disordered" evidence="9">
    <location>
        <begin position="50"/>
        <end position="89"/>
    </location>
</feature>
<evidence type="ECO:0000256" key="5">
    <source>
        <dbReference type="ARBA" id="ARBA00022771"/>
    </source>
</evidence>
<dbReference type="Pfam" id="PF25576">
    <property type="entry name" value="TPR_RNF123"/>
    <property type="match status" value="1"/>
</dbReference>
<dbReference type="InterPro" id="IPR013320">
    <property type="entry name" value="ConA-like_dom_sf"/>
</dbReference>
<feature type="region of interest" description="Disordered" evidence="9">
    <location>
        <begin position="1327"/>
        <end position="1359"/>
    </location>
</feature>
<dbReference type="GO" id="GO:0061630">
    <property type="term" value="F:ubiquitin protein ligase activity"/>
    <property type="evidence" value="ECO:0007669"/>
    <property type="project" value="UniProtKB-EC"/>
</dbReference>
<dbReference type="GO" id="GO:0008270">
    <property type="term" value="F:zinc ion binding"/>
    <property type="evidence" value="ECO:0007669"/>
    <property type="project" value="UniProtKB-KW"/>
</dbReference>
<dbReference type="Proteomes" id="UP001292094">
    <property type="component" value="Unassembled WGS sequence"/>
</dbReference>
<accession>A0AAE1UIV6</accession>
<feature type="compositionally biased region" description="Low complexity" evidence="9">
    <location>
        <begin position="448"/>
        <end position="467"/>
    </location>
</feature>
<dbReference type="InterPro" id="IPR013083">
    <property type="entry name" value="Znf_RING/FYVE/PHD"/>
</dbReference>
<dbReference type="EC" id="2.3.2.27" evidence="2"/>
<evidence type="ECO:0000313" key="13">
    <source>
        <dbReference type="Proteomes" id="UP001292094"/>
    </source>
</evidence>
<evidence type="ECO:0000256" key="8">
    <source>
        <dbReference type="PROSITE-ProRule" id="PRU00175"/>
    </source>
</evidence>
<dbReference type="PROSITE" id="PS50188">
    <property type="entry name" value="B302_SPRY"/>
    <property type="match status" value="1"/>
</dbReference>
<gene>
    <name evidence="12" type="ORF">Pmani_004067</name>
</gene>
<keyword evidence="4" id="KW-0479">Metal-binding</keyword>
<dbReference type="PROSITE" id="PS50089">
    <property type="entry name" value="ZF_RING_2"/>
    <property type="match status" value="1"/>
</dbReference>
<comment type="catalytic activity">
    <reaction evidence="1">
        <text>S-ubiquitinyl-[E2 ubiquitin-conjugating enzyme]-L-cysteine + [acceptor protein]-L-lysine = [E2 ubiquitin-conjugating enzyme]-L-cysteine + N(6)-ubiquitinyl-[acceptor protein]-L-lysine.</text>
        <dbReference type="EC" id="2.3.2.27"/>
    </reaction>
</comment>
<evidence type="ECO:0000256" key="9">
    <source>
        <dbReference type="SAM" id="MobiDB-lite"/>
    </source>
</evidence>
<dbReference type="GO" id="GO:0016567">
    <property type="term" value="P:protein ubiquitination"/>
    <property type="evidence" value="ECO:0007669"/>
    <property type="project" value="UniProtKB-ARBA"/>
</dbReference>
<dbReference type="Gene3D" id="3.30.40.10">
    <property type="entry name" value="Zinc/RING finger domain, C3HC4 (zinc finger)"/>
    <property type="match status" value="1"/>
</dbReference>
<dbReference type="SUPFAM" id="SSF57850">
    <property type="entry name" value="RING/U-box"/>
    <property type="match status" value="1"/>
</dbReference>